<evidence type="ECO:0000256" key="2">
    <source>
        <dbReference type="PIRSR" id="PIRSR613078-2"/>
    </source>
</evidence>
<protein>
    <submittedName>
        <fullName evidence="3">Phosphoglycerate mutase GpmB</fullName>
    </submittedName>
</protein>
<feature type="binding site" evidence="2">
    <location>
        <position position="59"/>
    </location>
    <ligand>
        <name>substrate</name>
    </ligand>
</feature>
<dbReference type="InterPro" id="IPR029033">
    <property type="entry name" value="His_PPase_superfam"/>
</dbReference>
<dbReference type="AlphaFoldDB" id="A0AA87RH87"/>
<dbReference type="InterPro" id="IPR013078">
    <property type="entry name" value="His_Pase_superF_clade-1"/>
</dbReference>
<dbReference type="Pfam" id="PF00300">
    <property type="entry name" value="His_Phos_1"/>
    <property type="match status" value="1"/>
</dbReference>
<evidence type="ECO:0000313" key="4">
    <source>
        <dbReference type="Proteomes" id="UP000321749"/>
    </source>
</evidence>
<dbReference type="EMBL" id="BJUU01000009">
    <property type="protein sequence ID" value="GEK80290.1"/>
    <property type="molecule type" value="Genomic_DNA"/>
</dbReference>
<dbReference type="SUPFAM" id="SSF53254">
    <property type="entry name" value="Phosphoglycerate mutase-like"/>
    <property type="match status" value="1"/>
</dbReference>
<comment type="caution">
    <text evidence="3">The sequence shown here is derived from an EMBL/GenBank/DDBJ whole genome shotgun (WGS) entry which is preliminary data.</text>
</comment>
<evidence type="ECO:0000256" key="1">
    <source>
        <dbReference type="PIRSR" id="PIRSR613078-1"/>
    </source>
</evidence>
<sequence length="184" mass="19222">MTRVALVRHGRTPWNAARRIQGTTDIPLDDTGRAQAHEAAAALAALGDWSCVVSSPLLRARETATIIAARLGIPLLEPVAGLTERDCGEAEGLPVDEAALRWPARDYAGGEPLQEVGRRVAEALSALADAGTGAIAVGHGIALRTGVATLTGTPAQRLANAEIIVLEREQGSWLRADALSAVRD</sequence>
<dbReference type="CDD" id="cd07067">
    <property type="entry name" value="HP_PGM_like"/>
    <property type="match status" value="1"/>
</dbReference>
<dbReference type="SMART" id="SM00855">
    <property type="entry name" value="PGAM"/>
    <property type="match status" value="1"/>
</dbReference>
<dbReference type="Proteomes" id="UP000321749">
    <property type="component" value="Unassembled WGS sequence"/>
</dbReference>
<organism evidence="3 4">
    <name type="scientific">Agrococcus baldri</name>
    <dbReference type="NCBI Taxonomy" id="153730"/>
    <lineage>
        <taxon>Bacteria</taxon>
        <taxon>Bacillati</taxon>
        <taxon>Actinomycetota</taxon>
        <taxon>Actinomycetes</taxon>
        <taxon>Micrococcales</taxon>
        <taxon>Microbacteriaceae</taxon>
        <taxon>Agrococcus</taxon>
    </lineage>
</organism>
<dbReference type="InterPro" id="IPR050275">
    <property type="entry name" value="PGM_Phosphatase"/>
</dbReference>
<feature type="active site" description="Proton donor/acceptor" evidence="1">
    <location>
        <position position="84"/>
    </location>
</feature>
<dbReference type="GO" id="GO:0016791">
    <property type="term" value="F:phosphatase activity"/>
    <property type="evidence" value="ECO:0007669"/>
    <property type="project" value="TreeGrafter"/>
</dbReference>
<name>A0AA87RH87_9MICO</name>
<keyword evidence="4" id="KW-1185">Reference proteome</keyword>
<dbReference type="PANTHER" id="PTHR48100:SF1">
    <property type="entry name" value="HISTIDINE PHOSPHATASE FAMILY PROTEIN-RELATED"/>
    <property type="match status" value="1"/>
</dbReference>
<dbReference type="Gene3D" id="3.40.50.1240">
    <property type="entry name" value="Phosphoglycerate mutase-like"/>
    <property type="match status" value="1"/>
</dbReference>
<reference evidence="3 4" key="1">
    <citation type="submission" date="2019-07" db="EMBL/GenBank/DDBJ databases">
        <title>Whole genome shotgun sequence of Agrococcus baldri NBRC 103055.</title>
        <authorList>
            <person name="Hosoyama A."/>
            <person name="Uohara A."/>
            <person name="Ohji S."/>
            <person name="Ichikawa N."/>
        </authorList>
    </citation>
    <scope>NUCLEOTIDE SEQUENCE [LARGE SCALE GENOMIC DNA]</scope>
    <source>
        <strain evidence="3 4">NBRC 103055</strain>
    </source>
</reference>
<dbReference type="PANTHER" id="PTHR48100">
    <property type="entry name" value="BROAD-SPECIFICITY PHOSPHATASE YOR283W-RELATED"/>
    <property type="match status" value="1"/>
</dbReference>
<feature type="active site" description="Tele-phosphohistidine intermediate" evidence="1">
    <location>
        <position position="9"/>
    </location>
</feature>
<accession>A0AA87RH87</accession>
<dbReference type="RefSeq" id="WP_146794446.1">
    <property type="nucleotide sequence ID" value="NZ_BJUU01000009.1"/>
</dbReference>
<gene>
    <name evidence="3" type="primary">gpmB</name>
    <name evidence="3" type="ORF">ABA31_16410</name>
</gene>
<proteinExistence type="predicted"/>
<feature type="binding site" evidence="2">
    <location>
        <begin position="8"/>
        <end position="15"/>
    </location>
    <ligand>
        <name>substrate</name>
    </ligand>
</feature>
<dbReference type="GO" id="GO:0005737">
    <property type="term" value="C:cytoplasm"/>
    <property type="evidence" value="ECO:0007669"/>
    <property type="project" value="TreeGrafter"/>
</dbReference>
<evidence type="ECO:0000313" key="3">
    <source>
        <dbReference type="EMBL" id="GEK80290.1"/>
    </source>
</evidence>